<comment type="caution">
    <text evidence="1">The sequence shown here is derived from an EMBL/GenBank/DDBJ whole genome shotgun (WGS) entry which is preliminary data.</text>
</comment>
<evidence type="ECO:0000313" key="2">
    <source>
        <dbReference type="Proteomes" id="UP001265746"/>
    </source>
</evidence>
<reference evidence="1" key="1">
    <citation type="submission" date="2023-06" db="EMBL/GenBank/DDBJ databases">
        <authorList>
            <person name="Noh H."/>
        </authorList>
    </citation>
    <scope>NUCLEOTIDE SEQUENCE</scope>
    <source>
        <strain evidence="1">DUCC20226</strain>
    </source>
</reference>
<dbReference type="EMBL" id="JAUJFL010000002">
    <property type="protein sequence ID" value="KAK2609859.1"/>
    <property type="molecule type" value="Genomic_DNA"/>
</dbReference>
<keyword evidence="2" id="KW-1185">Reference proteome</keyword>
<evidence type="ECO:0000313" key="1">
    <source>
        <dbReference type="EMBL" id="KAK2609859.1"/>
    </source>
</evidence>
<name>A0AAD9SJQ3_PHOAM</name>
<accession>A0AAD9SJQ3</accession>
<organism evidence="1 2">
    <name type="scientific">Phomopsis amygdali</name>
    <name type="common">Fusicoccum amygdali</name>
    <dbReference type="NCBI Taxonomy" id="1214568"/>
    <lineage>
        <taxon>Eukaryota</taxon>
        <taxon>Fungi</taxon>
        <taxon>Dikarya</taxon>
        <taxon>Ascomycota</taxon>
        <taxon>Pezizomycotina</taxon>
        <taxon>Sordariomycetes</taxon>
        <taxon>Sordariomycetidae</taxon>
        <taxon>Diaporthales</taxon>
        <taxon>Diaporthaceae</taxon>
        <taxon>Diaporthe</taxon>
    </lineage>
</organism>
<sequence>MNDQAPVATHVFPPGQSPLERLPDEIKLRIGCCLKESPPVQVDARGGDLWIAYSNNAIPQQYWTETNAMSENLEYREDYDPMLALASTSTRLCNVFFNEYSKKYGLQDTLCRSIDKGYVNLVHRAVEEGADMNQMGTKPEYRRTPPLRLAVNAAQLPVILYLLRRGVEKADELVMDILRDPHYQRLADQISDQELAVYINNNCRCTFLPMVLAAALGGYASKPTSCLPLEAQKALTPTGRHLWFILRTCMKCQWGCDCGAEEDGECPMRLISLLQRYGAKWMACEAVESALPAEDLFMVIRYRYPGSHSFSNYHYNTVGMLQTGHDTYPDTPRRGAADFARFQPTTPRTDTEHSDPSLVKPSVAGAMDPSLLRNKAYQRDHCLPFITAILEHGVFAEEGDLAHAMNLASNPASAAMSIPIVRVLLKYGTKANEPGAMETAMRLACMETTKDAAVVFVSLLLEYGASPSARELQDEIQGAAEKWWIQAAWKSSGVFHQILRLLEEHGLDSHIAGGILAVLGLYHSPLTEGDDVQDDM</sequence>
<gene>
    <name evidence="1" type="ORF">N8I77_003336</name>
</gene>
<proteinExistence type="predicted"/>
<dbReference type="AlphaFoldDB" id="A0AAD9SJQ3"/>
<dbReference type="InterPro" id="IPR036770">
    <property type="entry name" value="Ankyrin_rpt-contain_sf"/>
</dbReference>
<dbReference type="Proteomes" id="UP001265746">
    <property type="component" value="Unassembled WGS sequence"/>
</dbReference>
<dbReference type="SUPFAM" id="SSF48403">
    <property type="entry name" value="Ankyrin repeat"/>
    <property type="match status" value="1"/>
</dbReference>
<protein>
    <submittedName>
        <fullName evidence="1">Uncharacterized protein</fullName>
    </submittedName>
</protein>